<name>G2EH20_9FLAO</name>
<keyword evidence="7" id="KW-0472">Membrane</keyword>
<keyword evidence="7" id="KW-0812">Transmembrane</keyword>
<feature type="domain" description="AlgX/AlgJ SGNH hydrolase-like" evidence="8">
    <location>
        <begin position="95"/>
        <end position="277"/>
    </location>
</feature>
<evidence type="ECO:0000313" key="10">
    <source>
        <dbReference type="Proteomes" id="UP000003730"/>
    </source>
</evidence>
<reference evidence="9 10" key="1">
    <citation type="journal article" date="2008" name="Int. J. Syst. Evol. Microbiol.">
        <title>Bizionia argentinensis sp. nov., isolated from surface marine water in Antarctica.</title>
        <authorList>
            <person name="Bercovich A."/>
            <person name="Vazquez S.C."/>
            <person name="Yankilevich P."/>
            <person name="Coria S.H."/>
            <person name="Foti M."/>
            <person name="Hernandez E."/>
            <person name="Vidal A."/>
            <person name="Ruberto L."/>
            <person name="Melo C."/>
            <person name="Marenssi S."/>
            <person name="Criscuolo M."/>
            <person name="Memoli M."/>
            <person name="Arguelles M."/>
            <person name="Mac Cormack W.P."/>
        </authorList>
    </citation>
    <scope>NUCLEOTIDE SEQUENCE [LARGE SCALE GENOMIC DNA]</scope>
    <source>
        <strain evidence="9 10">JUB59</strain>
    </source>
</reference>
<dbReference type="GO" id="GO:0042597">
    <property type="term" value="C:periplasmic space"/>
    <property type="evidence" value="ECO:0007669"/>
    <property type="project" value="UniProtKB-SubCell"/>
</dbReference>
<evidence type="ECO:0000256" key="2">
    <source>
        <dbReference type="ARBA" id="ARBA00005182"/>
    </source>
</evidence>
<evidence type="ECO:0000256" key="6">
    <source>
        <dbReference type="ARBA" id="ARBA00022841"/>
    </source>
</evidence>
<dbReference type="InterPro" id="IPR031811">
    <property type="entry name" value="ALGX/ALGJ_SGNH-like"/>
</dbReference>
<keyword evidence="6" id="KW-0016">Alginate biosynthesis</keyword>
<dbReference type="AlphaFoldDB" id="G2EH20"/>
<accession>G2EH20</accession>
<evidence type="ECO:0000256" key="7">
    <source>
        <dbReference type="SAM" id="Phobius"/>
    </source>
</evidence>
<dbReference type="EMBL" id="AFXZ01000067">
    <property type="protein sequence ID" value="EGV42295.1"/>
    <property type="molecule type" value="Genomic_DNA"/>
</dbReference>
<dbReference type="eggNOG" id="COG0457">
    <property type="taxonomic scope" value="Bacteria"/>
</dbReference>
<dbReference type="Pfam" id="PF16822">
    <property type="entry name" value="ALGX"/>
    <property type="match status" value="1"/>
</dbReference>
<comment type="pathway">
    <text evidence="2">Glycan biosynthesis; alginate biosynthesis.</text>
</comment>
<evidence type="ECO:0000313" key="9">
    <source>
        <dbReference type="EMBL" id="EGV42295.1"/>
    </source>
</evidence>
<dbReference type="GO" id="GO:0042121">
    <property type="term" value="P:alginic acid biosynthetic process"/>
    <property type="evidence" value="ECO:0007669"/>
    <property type="project" value="UniProtKB-UniPathway"/>
</dbReference>
<keyword evidence="7" id="KW-1133">Transmembrane helix</keyword>
<dbReference type="GO" id="GO:0016740">
    <property type="term" value="F:transferase activity"/>
    <property type="evidence" value="ECO:0007669"/>
    <property type="project" value="UniProtKB-KW"/>
</dbReference>
<dbReference type="SUPFAM" id="SSF52266">
    <property type="entry name" value="SGNH hydrolase"/>
    <property type="match status" value="1"/>
</dbReference>
<comment type="subcellular location">
    <subcellularLocation>
        <location evidence="1">Periplasm</location>
    </subcellularLocation>
</comment>
<gene>
    <name evidence="9" type="ORF">BZARG_407</name>
</gene>
<keyword evidence="4" id="KW-0732">Signal</keyword>
<keyword evidence="3" id="KW-0808">Transferase</keyword>
<evidence type="ECO:0000259" key="8">
    <source>
        <dbReference type="Pfam" id="PF16822"/>
    </source>
</evidence>
<evidence type="ECO:0000256" key="5">
    <source>
        <dbReference type="ARBA" id="ARBA00022764"/>
    </source>
</evidence>
<keyword evidence="10" id="KW-1185">Reference proteome</keyword>
<keyword evidence="5" id="KW-0574">Periplasm</keyword>
<evidence type="ECO:0000256" key="1">
    <source>
        <dbReference type="ARBA" id="ARBA00004418"/>
    </source>
</evidence>
<comment type="caution">
    <text evidence="9">The sequence shown here is derived from an EMBL/GenBank/DDBJ whole genome shotgun (WGS) entry which is preliminary data.</text>
</comment>
<organism evidence="9 10">
    <name type="scientific">Bizionia argentinensis JUB59</name>
    <dbReference type="NCBI Taxonomy" id="1046627"/>
    <lineage>
        <taxon>Bacteria</taxon>
        <taxon>Pseudomonadati</taxon>
        <taxon>Bacteroidota</taxon>
        <taxon>Flavobacteriia</taxon>
        <taxon>Flavobacteriales</taxon>
        <taxon>Flavobacteriaceae</taxon>
        <taxon>Bizionia</taxon>
    </lineage>
</organism>
<dbReference type="STRING" id="1046627.BZARG_407"/>
<dbReference type="UniPathway" id="UPA00286"/>
<dbReference type="Proteomes" id="UP000003730">
    <property type="component" value="Unassembled WGS sequence"/>
</dbReference>
<feature type="transmembrane region" description="Helical" evidence="7">
    <location>
        <begin position="12"/>
        <end position="31"/>
    </location>
</feature>
<proteinExistence type="predicted"/>
<evidence type="ECO:0000256" key="3">
    <source>
        <dbReference type="ARBA" id="ARBA00022679"/>
    </source>
</evidence>
<protein>
    <recommendedName>
        <fullName evidence="8">AlgX/AlgJ SGNH hydrolase-like domain-containing protein</fullName>
    </recommendedName>
</protein>
<sequence>MKNRKNIEQLLVIIIFLMMIIAPNVVMISNLETTKKDENKGFQNTFLHNITKPIAFLKQFKNNYAESFGLKTTLVNSYIDFKYQALRETPMPNKVVKGQNGWYFLGNSYNNILNNAFGYNYFSTSELKEIANNLNEVKNYLKEQNITFYLVIPPNKNSVYKEQLPFQLKEQMSNLDVLKDYLKNHINFEVIDLTKVLKAKKNKNQLFFKTDSHWNDFGAFIGYTETLRYINQDFIVPNVKLTDYKIEIKSVRQGDIIKMINLDIEESTVTLTKKIASEITFKNIDQNYFQMVNPDKKLKVFMHHDSFSYAWMPYFNESFGEIHYLKSYALSKKLIEQETPNIVIFEIIERNIDILLNNKFLIK</sequence>
<evidence type="ECO:0000256" key="4">
    <source>
        <dbReference type="ARBA" id="ARBA00022729"/>
    </source>
</evidence>